<dbReference type="SUPFAM" id="SSF53335">
    <property type="entry name" value="S-adenosyl-L-methionine-dependent methyltransferases"/>
    <property type="match status" value="1"/>
</dbReference>
<dbReference type="InterPro" id="IPR002941">
    <property type="entry name" value="DNA_methylase_N4/N6"/>
</dbReference>
<dbReference type="GO" id="GO:0032259">
    <property type="term" value="P:methylation"/>
    <property type="evidence" value="ECO:0007669"/>
    <property type="project" value="UniProtKB-KW"/>
</dbReference>
<dbReference type="EC" id="2.1.1.-" evidence="3"/>
<evidence type="ECO:0000256" key="3">
    <source>
        <dbReference type="RuleBase" id="RU362026"/>
    </source>
</evidence>
<comment type="caution">
    <text evidence="5">The sequence shown here is derived from an EMBL/GenBank/DDBJ whole genome shotgun (WGS) entry which is preliminary data.</text>
</comment>
<reference evidence="5 6" key="1">
    <citation type="submission" date="2020-03" db="EMBL/GenBank/DDBJ databases">
        <title>Isolation and identification of active actinomycetes.</title>
        <authorList>
            <person name="Sun X."/>
        </authorList>
    </citation>
    <scope>NUCLEOTIDE SEQUENCE [LARGE SCALE GENOMIC DNA]</scope>
    <source>
        <strain evidence="5 6">NEAU-D13</strain>
    </source>
</reference>
<dbReference type="Proteomes" id="UP000481360">
    <property type="component" value="Unassembled WGS sequence"/>
</dbReference>
<dbReference type="Gene3D" id="3.40.50.150">
    <property type="entry name" value="Vaccinia Virus protein VP39"/>
    <property type="match status" value="1"/>
</dbReference>
<dbReference type="GO" id="GO:0003677">
    <property type="term" value="F:DNA binding"/>
    <property type="evidence" value="ECO:0007669"/>
    <property type="project" value="InterPro"/>
</dbReference>
<evidence type="ECO:0000313" key="5">
    <source>
        <dbReference type="EMBL" id="NGY61238.1"/>
    </source>
</evidence>
<comment type="similarity">
    <text evidence="3">Belongs to the N(4)/N(6)-methyltransferase family.</text>
</comment>
<dbReference type="Pfam" id="PF01555">
    <property type="entry name" value="N6_N4_Mtase"/>
    <property type="match status" value="1"/>
</dbReference>
<feature type="domain" description="DNA methylase N-4/N-6" evidence="4">
    <location>
        <begin position="39"/>
        <end position="199"/>
    </location>
</feature>
<evidence type="ECO:0000256" key="2">
    <source>
        <dbReference type="ARBA" id="ARBA00022679"/>
    </source>
</evidence>
<dbReference type="EMBL" id="JAAMPJ010000005">
    <property type="protein sequence ID" value="NGY61238.1"/>
    <property type="molecule type" value="Genomic_DNA"/>
</dbReference>
<dbReference type="GO" id="GO:0008170">
    <property type="term" value="F:N-methyltransferase activity"/>
    <property type="evidence" value="ECO:0007669"/>
    <property type="project" value="InterPro"/>
</dbReference>
<evidence type="ECO:0000313" key="6">
    <source>
        <dbReference type="Proteomes" id="UP000481360"/>
    </source>
</evidence>
<gene>
    <name evidence="5" type="ORF">G7043_20130</name>
</gene>
<name>A0A7C9VX68_9PSEU</name>
<protein>
    <recommendedName>
        <fullName evidence="3">Methyltransferase</fullName>
        <ecNumber evidence="3">2.1.1.-</ecNumber>
    </recommendedName>
</protein>
<dbReference type="AlphaFoldDB" id="A0A7C9VX68"/>
<dbReference type="RefSeq" id="WP_166047540.1">
    <property type="nucleotide sequence ID" value="NZ_JAAMPJ010000005.1"/>
</dbReference>
<proteinExistence type="inferred from homology"/>
<evidence type="ECO:0000256" key="1">
    <source>
        <dbReference type="ARBA" id="ARBA00022603"/>
    </source>
</evidence>
<dbReference type="InterPro" id="IPR001091">
    <property type="entry name" value="RM_Methyltransferase"/>
</dbReference>
<sequence>MTARNLEALQALAGESVNCVIAWPASAIGRDGVINLRRKFGELRRVLAKTGSVWLRLADTGQRDELAGMPWRAALALQADGWIVRNAVVLQRSISLEREERRLGSAHELLFLLVKERTYYFDLDALGETSGTGVRELRAKRPGDVWSVERDGNRGGCLRLTLRCIAATCPPGGTVLDPFCSKGTTAVAARQLGRNFVGVTPDVMRSAA</sequence>
<accession>A0A7C9VX68</accession>
<keyword evidence="6" id="KW-1185">Reference proteome</keyword>
<evidence type="ECO:0000259" key="4">
    <source>
        <dbReference type="Pfam" id="PF01555"/>
    </source>
</evidence>
<keyword evidence="2 5" id="KW-0808">Transferase</keyword>
<keyword evidence="1 5" id="KW-0489">Methyltransferase</keyword>
<dbReference type="InterPro" id="IPR029063">
    <property type="entry name" value="SAM-dependent_MTases_sf"/>
</dbReference>
<dbReference type="PRINTS" id="PR00508">
    <property type="entry name" value="S21N4MTFRASE"/>
</dbReference>
<organism evidence="5 6">
    <name type="scientific">Lentzea alba</name>
    <dbReference type="NCBI Taxonomy" id="2714351"/>
    <lineage>
        <taxon>Bacteria</taxon>
        <taxon>Bacillati</taxon>
        <taxon>Actinomycetota</taxon>
        <taxon>Actinomycetes</taxon>
        <taxon>Pseudonocardiales</taxon>
        <taxon>Pseudonocardiaceae</taxon>
        <taxon>Lentzea</taxon>
    </lineage>
</organism>